<organism evidence="2 3">
    <name type="scientific">Somion occarium</name>
    <dbReference type="NCBI Taxonomy" id="3059160"/>
    <lineage>
        <taxon>Eukaryota</taxon>
        <taxon>Fungi</taxon>
        <taxon>Dikarya</taxon>
        <taxon>Basidiomycota</taxon>
        <taxon>Agaricomycotina</taxon>
        <taxon>Agaricomycetes</taxon>
        <taxon>Polyporales</taxon>
        <taxon>Cerrenaceae</taxon>
        <taxon>Somion</taxon>
    </lineage>
</organism>
<proteinExistence type="predicted"/>
<evidence type="ECO:0000313" key="2">
    <source>
        <dbReference type="EMBL" id="CAL1708924.1"/>
    </source>
</evidence>
<keyword evidence="1" id="KW-1133">Transmembrane helix</keyword>
<protein>
    <submittedName>
        <fullName evidence="2">Uncharacterized protein</fullName>
    </submittedName>
</protein>
<dbReference type="EMBL" id="OZ037948">
    <property type="protein sequence ID" value="CAL1708924.1"/>
    <property type="molecule type" value="Genomic_DNA"/>
</dbReference>
<accession>A0ABP1DQH5</accession>
<sequence>MSESEDDLKPFEYELPQTPLNVINSWVVRLQAVAIVTALLAQIEVSLIGMLEDVGNSPPASDTAVRIFGYSGLILNLGATLSAVLLLLAVTSVPTAARRLYMTCRHGYPRKVFLHTKNNSVIEVEPKTDTTTPSASNLQFPRSLPPQVVPDTLADMQSLNRFLLRGDTEGNILYAFGVARGWGFLLRHCIFCFIGGCVCTFVHVCIALWSLDSFRPWLCSSSVWIVRLVSNVGKRGSQAICG</sequence>
<feature type="transmembrane region" description="Helical" evidence="1">
    <location>
        <begin position="190"/>
        <end position="211"/>
    </location>
</feature>
<evidence type="ECO:0000313" key="3">
    <source>
        <dbReference type="Proteomes" id="UP001497453"/>
    </source>
</evidence>
<keyword evidence="1" id="KW-0812">Transmembrane</keyword>
<dbReference type="Proteomes" id="UP001497453">
    <property type="component" value="Chromosome 5"/>
</dbReference>
<reference evidence="3" key="1">
    <citation type="submission" date="2024-04" db="EMBL/GenBank/DDBJ databases">
        <authorList>
            <person name="Shaw F."/>
            <person name="Minotto A."/>
        </authorList>
    </citation>
    <scope>NUCLEOTIDE SEQUENCE [LARGE SCALE GENOMIC DNA]</scope>
</reference>
<keyword evidence="1" id="KW-0472">Membrane</keyword>
<feature type="transmembrane region" description="Helical" evidence="1">
    <location>
        <begin position="67"/>
        <end position="90"/>
    </location>
</feature>
<evidence type="ECO:0000256" key="1">
    <source>
        <dbReference type="SAM" id="Phobius"/>
    </source>
</evidence>
<name>A0ABP1DQH5_9APHY</name>
<gene>
    <name evidence="2" type="ORF">GFSPODELE1_LOCUS7092</name>
</gene>
<keyword evidence="3" id="KW-1185">Reference proteome</keyword>